<organism evidence="2 3">
    <name type="scientific">Cryptotermes secundus</name>
    <dbReference type="NCBI Taxonomy" id="105785"/>
    <lineage>
        <taxon>Eukaryota</taxon>
        <taxon>Metazoa</taxon>
        <taxon>Ecdysozoa</taxon>
        <taxon>Arthropoda</taxon>
        <taxon>Hexapoda</taxon>
        <taxon>Insecta</taxon>
        <taxon>Pterygota</taxon>
        <taxon>Neoptera</taxon>
        <taxon>Polyneoptera</taxon>
        <taxon>Dictyoptera</taxon>
        <taxon>Blattodea</taxon>
        <taxon>Blattoidea</taxon>
        <taxon>Termitoidae</taxon>
        <taxon>Kalotermitidae</taxon>
        <taxon>Cryptotermitinae</taxon>
        <taxon>Cryptotermes</taxon>
    </lineage>
</organism>
<dbReference type="InParanoid" id="A0A2J7RCV8"/>
<dbReference type="EMBL" id="NEVH01005883">
    <property type="protein sequence ID" value="PNF38673.1"/>
    <property type="molecule type" value="Genomic_DNA"/>
</dbReference>
<name>A0A2J7RCV8_9NEOP</name>
<comment type="caution">
    <text evidence="2">The sequence shown here is derived from an EMBL/GenBank/DDBJ whole genome shotgun (WGS) entry which is preliminary data.</text>
</comment>
<dbReference type="Proteomes" id="UP000235965">
    <property type="component" value="Unassembled WGS sequence"/>
</dbReference>
<gene>
    <name evidence="2" type="ORF">B7P43_G01198</name>
</gene>
<dbReference type="PANTHER" id="PTHR19446">
    <property type="entry name" value="REVERSE TRANSCRIPTASES"/>
    <property type="match status" value="1"/>
</dbReference>
<sequence>MNVHRVSAARQTEIHTAEPLIPDPSPLEVESAIAKLKRYKSPGSDQIPAELIRAGGEILRSKIHKLITSIWHKQKLPDQWKESIIVIVHKKGDKTD</sequence>
<protein>
    <recommendedName>
        <fullName evidence="4">Reverse transcriptase domain-containing protein</fullName>
    </recommendedName>
</protein>
<evidence type="ECO:0008006" key="4">
    <source>
        <dbReference type="Google" id="ProtNLM"/>
    </source>
</evidence>
<dbReference type="AlphaFoldDB" id="A0A2J7RCV8"/>
<proteinExistence type="predicted"/>
<accession>A0A2J7RCV8</accession>
<evidence type="ECO:0000256" key="1">
    <source>
        <dbReference type="SAM" id="MobiDB-lite"/>
    </source>
</evidence>
<feature type="region of interest" description="Disordered" evidence="1">
    <location>
        <begin position="1"/>
        <end position="23"/>
    </location>
</feature>
<evidence type="ECO:0000313" key="3">
    <source>
        <dbReference type="Proteomes" id="UP000235965"/>
    </source>
</evidence>
<reference evidence="2 3" key="1">
    <citation type="submission" date="2017-12" db="EMBL/GenBank/DDBJ databases">
        <title>Hemimetabolous genomes reveal molecular basis of termite eusociality.</title>
        <authorList>
            <person name="Harrison M.C."/>
            <person name="Jongepier E."/>
            <person name="Robertson H.M."/>
            <person name="Arning N."/>
            <person name="Bitard-Feildel T."/>
            <person name="Chao H."/>
            <person name="Childers C.P."/>
            <person name="Dinh H."/>
            <person name="Doddapaneni H."/>
            <person name="Dugan S."/>
            <person name="Gowin J."/>
            <person name="Greiner C."/>
            <person name="Han Y."/>
            <person name="Hu H."/>
            <person name="Hughes D.S.T."/>
            <person name="Huylmans A.-K."/>
            <person name="Kemena C."/>
            <person name="Kremer L.P.M."/>
            <person name="Lee S.L."/>
            <person name="Lopez-Ezquerra A."/>
            <person name="Mallet L."/>
            <person name="Monroy-Kuhn J.M."/>
            <person name="Moser A."/>
            <person name="Murali S.C."/>
            <person name="Muzny D.M."/>
            <person name="Otani S."/>
            <person name="Piulachs M.-D."/>
            <person name="Poelchau M."/>
            <person name="Qu J."/>
            <person name="Schaub F."/>
            <person name="Wada-Katsumata A."/>
            <person name="Worley K.C."/>
            <person name="Xie Q."/>
            <person name="Ylla G."/>
            <person name="Poulsen M."/>
            <person name="Gibbs R.A."/>
            <person name="Schal C."/>
            <person name="Richards S."/>
            <person name="Belles X."/>
            <person name="Korb J."/>
            <person name="Bornberg-Bauer E."/>
        </authorList>
    </citation>
    <scope>NUCLEOTIDE SEQUENCE [LARGE SCALE GENOMIC DNA]</scope>
    <source>
        <tissue evidence="2">Whole body</tissue>
    </source>
</reference>
<evidence type="ECO:0000313" key="2">
    <source>
        <dbReference type="EMBL" id="PNF38673.1"/>
    </source>
</evidence>
<keyword evidence="3" id="KW-1185">Reference proteome</keyword>